<dbReference type="Pfam" id="PF03745">
    <property type="entry name" value="DUF309"/>
    <property type="match status" value="1"/>
</dbReference>
<dbReference type="InterPro" id="IPR005500">
    <property type="entry name" value="DUF309"/>
</dbReference>
<organism evidence="1">
    <name type="scientific">Caldithrix abyssi</name>
    <dbReference type="NCBI Taxonomy" id="187145"/>
    <lineage>
        <taxon>Bacteria</taxon>
        <taxon>Pseudomonadati</taxon>
        <taxon>Calditrichota</taxon>
        <taxon>Calditrichia</taxon>
        <taxon>Calditrichales</taxon>
        <taxon>Calditrichaceae</taxon>
        <taxon>Caldithrix</taxon>
    </lineage>
</organism>
<gene>
    <name evidence="1" type="ORF">ENJ89_02010</name>
</gene>
<dbReference type="InterPro" id="IPR023203">
    <property type="entry name" value="TTHA0068_sf"/>
</dbReference>
<dbReference type="Gene3D" id="1.10.3450.10">
    <property type="entry name" value="TTHA0068-like"/>
    <property type="match status" value="1"/>
</dbReference>
<protein>
    <submittedName>
        <fullName evidence="1">DUF309 domain-containing protein</fullName>
    </submittedName>
</protein>
<accession>A0A7V5UE50</accession>
<evidence type="ECO:0000313" key="1">
    <source>
        <dbReference type="EMBL" id="HHJ51945.1"/>
    </source>
</evidence>
<dbReference type="PANTHER" id="PTHR34796">
    <property type="entry name" value="EXPRESSED PROTEIN"/>
    <property type="match status" value="1"/>
</dbReference>
<dbReference type="Proteomes" id="UP000886124">
    <property type="component" value="Unassembled WGS sequence"/>
</dbReference>
<dbReference type="SUPFAM" id="SSF140663">
    <property type="entry name" value="TTHA0068-like"/>
    <property type="match status" value="1"/>
</dbReference>
<sequence length="143" mass="16603">MNEIEFKKHFSTAVNQFNRHHFFECHDTLEDLWMEIRTSERLFFQGLLHVAVGFYHFENRNFKGCFSQLSKAKQKLSRFPDGYRGVGLTSLLTGASRIKNLAAAQLQRAQAHSELVPFPQLQWIPERFFDTTAVQANIKRIGA</sequence>
<dbReference type="PANTHER" id="PTHR34796:SF1">
    <property type="entry name" value="EXPRESSED PROTEIN"/>
    <property type="match status" value="1"/>
</dbReference>
<reference evidence="1" key="1">
    <citation type="journal article" date="2020" name="mSystems">
        <title>Genome- and Community-Level Interaction Insights into Carbon Utilization and Element Cycling Functions of Hydrothermarchaeota in Hydrothermal Sediment.</title>
        <authorList>
            <person name="Zhou Z."/>
            <person name="Liu Y."/>
            <person name="Xu W."/>
            <person name="Pan J."/>
            <person name="Luo Z.H."/>
            <person name="Li M."/>
        </authorList>
    </citation>
    <scope>NUCLEOTIDE SEQUENCE [LARGE SCALE GENOMIC DNA]</scope>
    <source>
        <strain evidence="1">HyVt-527</strain>
    </source>
</reference>
<proteinExistence type="predicted"/>
<dbReference type="AlphaFoldDB" id="A0A7V5UE50"/>
<comment type="caution">
    <text evidence="1">The sequence shown here is derived from an EMBL/GenBank/DDBJ whole genome shotgun (WGS) entry which is preliminary data.</text>
</comment>
<name>A0A7V5UE50_CALAY</name>
<dbReference type="EMBL" id="DROD01000144">
    <property type="protein sequence ID" value="HHJ51945.1"/>
    <property type="molecule type" value="Genomic_DNA"/>
</dbReference>